<dbReference type="EMBL" id="BART01013535">
    <property type="protein sequence ID" value="GAG78207.1"/>
    <property type="molecule type" value="Genomic_DNA"/>
</dbReference>
<organism evidence="1">
    <name type="scientific">marine sediment metagenome</name>
    <dbReference type="NCBI Taxonomy" id="412755"/>
    <lineage>
        <taxon>unclassified sequences</taxon>
        <taxon>metagenomes</taxon>
        <taxon>ecological metagenomes</taxon>
    </lineage>
</organism>
<sequence>QMPISPGNKLEEILCDANFAYLGRVDFIDIMKNQAKEVVINKIVSI</sequence>
<protein>
    <submittedName>
        <fullName evidence="1">Uncharacterized protein</fullName>
    </submittedName>
</protein>
<feature type="non-terminal residue" evidence="1">
    <location>
        <position position="1"/>
    </location>
</feature>
<dbReference type="AlphaFoldDB" id="X1BAA4"/>
<name>X1BAA4_9ZZZZ</name>
<reference evidence="1" key="1">
    <citation type="journal article" date="2014" name="Front. Microbiol.">
        <title>High frequency of phylogenetically diverse reductive dehalogenase-homologous genes in deep subseafloor sedimentary metagenomes.</title>
        <authorList>
            <person name="Kawai M."/>
            <person name="Futagami T."/>
            <person name="Toyoda A."/>
            <person name="Takaki Y."/>
            <person name="Nishi S."/>
            <person name="Hori S."/>
            <person name="Arai W."/>
            <person name="Tsubouchi T."/>
            <person name="Morono Y."/>
            <person name="Uchiyama I."/>
            <person name="Ito T."/>
            <person name="Fujiyama A."/>
            <person name="Inagaki F."/>
            <person name="Takami H."/>
        </authorList>
    </citation>
    <scope>NUCLEOTIDE SEQUENCE</scope>
    <source>
        <strain evidence="1">Expedition CK06-06</strain>
    </source>
</reference>
<accession>X1BAA4</accession>
<proteinExistence type="predicted"/>
<gene>
    <name evidence="1" type="ORF">S01H4_27619</name>
</gene>
<evidence type="ECO:0000313" key="1">
    <source>
        <dbReference type="EMBL" id="GAG78207.1"/>
    </source>
</evidence>
<comment type="caution">
    <text evidence="1">The sequence shown here is derived from an EMBL/GenBank/DDBJ whole genome shotgun (WGS) entry which is preliminary data.</text>
</comment>